<dbReference type="AlphaFoldDB" id="A0A7R9L488"/>
<evidence type="ECO:0000313" key="3">
    <source>
        <dbReference type="EMBL" id="CAD7634686.1"/>
    </source>
</evidence>
<accession>A0A7R9L488</accession>
<feature type="compositionally biased region" description="Polar residues" evidence="1">
    <location>
        <begin position="291"/>
        <end position="320"/>
    </location>
</feature>
<name>A0A7R9L488_9ACAR</name>
<dbReference type="GO" id="GO:0005892">
    <property type="term" value="C:acetylcholine-gated channel complex"/>
    <property type="evidence" value="ECO:0007669"/>
    <property type="project" value="InterPro"/>
</dbReference>
<proteinExistence type="predicted"/>
<dbReference type="PANTHER" id="PTHR33748:SF5">
    <property type="entry name" value="GROUND-LIKE DOMAIN-CONTAINING PROTEIN"/>
    <property type="match status" value="1"/>
</dbReference>
<feature type="compositionally biased region" description="Acidic residues" evidence="1">
    <location>
        <begin position="265"/>
        <end position="276"/>
    </location>
</feature>
<keyword evidence="4" id="KW-1185">Reference proteome</keyword>
<keyword evidence="2" id="KW-0812">Transmembrane</keyword>
<feature type="non-terminal residue" evidence="3">
    <location>
        <position position="320"/>
    </location>
</feature>
<dbReference type="EMBL" id="CAJPIZ010015133">
    <property type="protein sequence ID" value="CAG2115116.1"/>
    <property type="molecule type" value="Genomic_DNA"/>
</dbReference>
<dbReference type="OrthoDB" id="6499708at2759"/>
<reference evidence="3" key="1">
    <citation type="submission" date="2020-11" db="EMBL/GenBank/DDBJ databases">
        <authorList>
            <person name="Tran Van P."/>
        </authorList>
    </citation>
    <scope>NUCLEOTIDE SEQUENCE</scope>
</reference>
<dbReference type="InterPro" id="IPR033438">
    <property type="entry name" value="MOLO1"/>
</dbReference>
<organism evidence="3">
    <name type="scientific">Medioppia subpectinata</name>
    <dbReference type="NCBI Taxonomy" id="1979941"/>
    <lineage>
        <taxon>Eukaryota</taxon>
        <taxon>Metazoa</taxon>
        <taxon>Ecdysozoa</taxon>
        <taxon>Arthropoda</taxon>
        <taxon>Chelicerata</taxon>
        <taxon>Arachnida</taxon>
        <taxon>Acari</taxon>
        <taxon>Acariformes</taxon>
        <taxon>Sarcoptiformes</taxon>
        <taxon>Oribatida</taxon>
        <taxon>Brachypylina</taxon>
        <taxon>Oppioidea</taxon>
        <taxon>Oppiidae</taxon>
        <taxon>Medioppia</taxon>
    </lineage>
</organism>
<evidence type="ECO:0000313" key="4">
    <source>
        <dbReference type="Proteomes" id="UP000759131"/>
    </source>
</evidence>
<dbReference type="Proteomes" id="UP000759131">
    <property type="component" value="Unassembled WGS sequence"/>
</dbReference>
<feature type="region of interest" description="Disordered" evidence="1">
    <location>
        <begin position="264"/>
        <end position="320"/>
    </location>
</feature>
<protein>
    <submittedName>
        <fullName evidence="3">Uncharacterized protein</fullName>
    </submittedName>
</protein>
<dbReference type="EMBL" id="OC869708">
    <property type="protein sequence ID" value="CAD7634686.1"/>
    <property type="molecule type" value="Genomic_DNA"/>
</dbReference>
<dbReference type="Pfam" id="PF17175">
    <property type="entry name" value="MOLO1"/>
    <property type="match status" value="1"/>
</dbReference>
<keyword evidence="2" id="KW-1133">Transmembrane helix</keyword>
<feature type="non-terminal residue" evidence="3">
    <location>
        <position position="1"/>
    </location>
</feature>
<evidence type="ECO:0000256" key="2">
    <source>
        <dbReference type="SAM" id="Phobius"/>
    </source>
</evidence>
<feature type="transmembrane region" description="Helical" evidence="2">
    <location>
        <begin position="173"/>
        <end position="195"/>
    </location>
</feature>
<evidence type="ECO:0000256" key="1">
    <source>
        <dbReference type="SAM" id="MobiDB-lite"/>
    </source>
</evidence>
<gene>
    <name evidence="3" type="ORF">OSB1V03_LOCUS15082</name>
</gene>
<dbReference type="PANTHER" id="PTHR33748">
    <property type="entry name" value="PROTEIN CBG04600"/>
    <property type="match status" value="1"/>
</dbReference>
<keyword evidence="2" id="KW-0472">Membrane</keyword>
<sequence length="320" mass="36419">IVWSESLETYVSTTLSPNDNEDELWYWNKEEYPNPYEQPPYCRRTKPSFICDPDQLLTRKQANRLDALISEVKNTSACFCTYCPPNEKGFTIGVALIRNIFREYNVRQLQNAENFADYIRKKWNFDRSLGGHDCYQSALKTKIHYSATLEENEVGDEAPEEEVEEDGTSHTGLIVGLIIGLLVFIGLIVFLLIYLRRRFSEDGDTFQFKGMLSKGYWLNRNDNFRPVSVSPVVAGGGVYEPCSIEETNRADNDSDKRLKQKLSEISDESGDEEEIEPIGHNAHSDQPFRSPVSTVNSPTQPTHVSPESVPTPQTNTQDMV</sequence>